<comment type="function">
    <text evidence="3">5'-3' exonuclease acting preferentially on double-stranded DNA.</text>
</comment>
<evidence type="ECO:0000256" key="3">
    <source>
        <dbReference type="ARBA" id="ARBA00049957"/>
    </source>
</evidence>
<reference evidence="6 7" key="1">
    <citation type="submission" date="2007-04" db="EMBL/GenBank/DDBJ databases">
        <authorList>
            <person name="Fulton L."/>
            <person name="Clifton S."/>
            <person name="Fulton B."/>
            <person name="Xu J."/>
            <person name="Minx P."/>
            <person name="Pepin K.H."/>
            <person name="Johnson M."/>
            <person name="Thiruvilangam P."/>
            <person name="Bhonagiri V."/>
            <person name="Nash W.E."/>
            <person name="Mardis E.R."/>
            <person name="Wilson R.K."/>
        </authorList>
    </citation>
    <scope>NUCLEOTIDE SEQUENCE [LARGE SCALE GENOMIC DNA]</scope>
    <source>
        <strain evidence="6 7">ATCC 29799</strain>
    </source>
</reference>
<evidence type="ECO:0000313" key="7">
    <source>
        <dbReference type="Proteomes" id="UP000003639"/>
    </source>
</evidence>
<keyword evidence="6" id="KW-0269">Exonuclease</keyword>
<keyword evidence="7" id="KW-1185">Reference proteome</keyword>
<dbReference type="InterPro" id="IPR020046">
    <property type="entry name" value="5-3_exonucl_a-hlix_arch_N"/>
</dbReference>
<dbReference type="InterPro" id="IPR038969">
    <property type="entry name" value="FEN"/>
</dbReference>
<dbReference type="Pfam" id="PF02739">
    <property type="entry name" value="5_3_exonuc_N"/>
    <property type="match status" value="1"/>
</dbReference>
<dbReference type="GO" id="GO:0017108">
    <property type="term" value="F:5'-flap endonuclease activity"/>
    <property type="evidence" value="ECO:0007669"/>
    <property type="project" value="InterPro"/>
</dbReference>
<dbReference type="eggNOG" id="COG0258">
    <property type="taxonomic scope" value="Bacteria"/>
</dbReference>
<reference evidence="6 7" key="2">
    <citation type="submission" date="2007-06" db="EMBL/GenBank/DDBJ databases">
        <title>Draft genome sequence of Pseudoflavonifractor capillosus ATCC 29799.</title>
        <authorList>
            <person name="Sudarsanam P."/>
            <person name="Ley R."/>
            <person name="Guruge J."/>
            <person name="Turnbaugh P.J."/>
            <person name="Mahowald M."/>
            <person name="Liep D."/>
            <person name="Gordon J."/>
        </authorList>
    </citation>
    <scope>NUCLEOTIDE SEQUENCE [LARGE SCALE GENOMIC DNA]</scope>
    <source>
        <strain evidence="6 7">ATCC 29799</strain>
    </source>
</reference>
<keyword evidence="2" id="KW-0378">Hydrolase</keyword>
<dbReference type="GO" id="GO:0008409">
    <property type="term" value="F:5'-3' exonuclease activity"/>
    <property type="evidence" value="ECO:0007669"/>
    <property type="project" value="InterPro"/>
</dbReference>
<name>A6NYA4_9FIRM</name>
<dbReference type="STRING" id="411467.BACCAP_03203"/>
<dbReference type="GO" id="GO:0003677">
    <property type="term" value="F:DNA binding"/>
    <property type="evidence" value="ECO:0007669"/>
    <property type="project" value="InterPro"/>
</dbReference>
<protein>
    <recommendedName>
        <fullName evidence="4">5'-3' exonuclease</fullName>
    </recommendedName>
</protein>
<gene>
    <name evidence="6" type="ORF">BACCAP_03203</name>
</gene>
<dbReference type="OrthoDB" id="9806424at2"/>
<dbReference type="InterPro" id="IPR002421">
    <property type="entry name" value="5-3_exonuclease"/>
</dbReference>
<organism evidence="6 7">
    <name type="scientific">Pseudoflavonifractor capillosus ATCC 29799</name>
    <dbReference type="NCBI Taxonomy" id="411467"/>
    <lineage>
        <taxon>Bacteria</taxon>
        <taxon>Bacillati</taxon>
        <taxon>Bacillota</taxon>
        <taxon>Clostridia</taxon>
        <taxon>Eubacteriales</taxon>
        <taxon>Oscillospiraceae</taxon>
        <taxon>Pseudoflavonifractor</taxon>
    </lineage>
</organism>
<dbReference type="GO" id="GO:0033567">
    <property type="term" value="P:DNA replication, Okazaki fragment processing"/>
    <property type="evidence" value="ECO:0007669"/>
    <property type="project" value="InterPro"/>
</dbReference>
<dbReference type="Gene3D" id="3.40.50.1010">
    <property type="entry name" value="5'-nuclease"/>
    <property type="match status" value="1"/>
</dbReference>
<evidence type="ECO:0000313" key="6">
    <source>
        <dbReference type="EMBL" id="EDM99274.1"/>
    </source>
</evidence>
<dbReference type="Proteomes" id="UP000003639">
    <property type="component" value="Unassembled WGS sequence"/>
</dbReference>
<dbReference type="SUPFAM" id="SSF88723">
    <property type="entry name" value="PIN domain-like"/>
    <property type="match status" value="1"/>
</dbReference>
<dbReference type="PANTHER" id="PTHR42646">
    <property type="entry name" value="FLAP ENDONUCLEASE XNI"/>
    <property type="match status" value="1"/>
</dbReference>
<comment type="caution">
    <text evidence="6">The sequence shown here is derived from an EMBL/GenBank/DDBJ whole genome shotgun (WGS) entry which is preliminary data.</text>
</comment>
<dbReference type="InterPro" id="IPR029060">
    <property type="entry name" value="PIN-like_dom_sf"/>
</dbReference>
<evidence type="ECO:0000259" key="5">
    <source>
        <dbReference type="SMART" id="SM00475"/>
    </source>
</evidence>
<accession>A6NYA4</accession>
<dbReference type="PANTHER" id="PTHR42646:SF2">
    <property type="entry name" value="5'-3' EXONUCLEASE FAMILY PROTEIN"/>
    <property type="match status" value="1"/>
</dbReference>
<dbReference type="SMART" id="SM00475">
    <property type="entry name" value="53EXOc"/>
    <property type="match status" value="1"/>
</dbReference>
<proteinExistence type="predicted"/>
<keyword evidence="1" id="KW-0540">Nuclease</keyword>
<evidence type="ECO:0000256" key="4">
    <source>
        <dbReference type="ARBA" id="ARBA00050026"/>
    </source>
</evidence>
<dbReference type="EMBL" id="AAXG02000028">
    <property type="protein sequence ID" value="EDM99274.1"/>
    <property type="molecule type" value="Genomic_DNA"/>
</dbReference>
<feature type="domain" description="5'-3' exonuclease" evidence="5">
    <location>
        <begin position="36"/>
        <end position="211"/>
    </location>
</feature>
<dbReference type="RefSeq" id="WP_006573711.1">
    <property type="nucleotide sequence ID" value="NZ_AAXG02000028.1"/>
</dbReference>
<dbReference type="AlphaFoldDB" id="A6NYA4"/>
<evidence type="ECO:0000256" key="1">
    <source>
        <dbReference type="ARBA" id="ARBA00022722"/>
    </source>
</evidence>
<evidence type="ECO:0000256" key="2">
    <source>
        <dbReference type="ARBA" id="ARBA00022801"/>
    </source>
</evidence>
<sequence>MERNQNILHVVDMSPCIYAGSFNRRSFIQGDVVNTGNGYRERNIPTGGTSMLFNILGQYMGTGPIAFVADRNPTIKKELYQDYKGSRTHPNDVSIGKEVAEYILKDCGFTIYAEEGYEADDVIYTIVRQNRMRYDHIFVHTADSDLYILVRDNVSILPTSSKAKTVTMDNYTYTCKKGKETPYNSVVFQKFLAGDPSKDLPPLPKEERQYLVSLFCRPNLMHYLGNPGDLRTMMSRACPQYLDRLTLFYPLVVPQTFDIPEQGNRERIQQWAWEIGNRKVPAKRGDLSKQISEMMQMALYIE</sequence>